<comment type="caution">
    <text evidence="1">The sequence shown here is derived from an EMBL/GenBank/DDBJ whole genome shotgun (WGS) entry which is preliminary data.</text>
</comment>
<reference evidence="1 2" key="1">
    <citation type="journal article" date="2019" name="Appl. Microbiol. Biotechnol.">
        <title>Genome sequence of Isaria javanica and comparative genome analysis insights into family S53 peptidase evolution in fungal entomopathogens.</title>
        <authorList>
            <person name="Lin R."/>
            <person name="Zhang X."/>
            <person name="Xin B."/>
            <person name="Zou M."/>
            <person name="Gao Y."/>
            <person name="Qin F."/>
            <person name="Hu Q."/>
            <person name="Xie B."/>
            <person name="Cheng X."/>
        </authorList>
    </citation>
    <scope>NUCLEOTIDE SEQUENCE [LARGE SCALE GENOMIC DNA]</scope>
    <source>
        <strain evidence="1 2">IJ1G</strain>
    </source>
</reference>
<organism evidence="1 2">
    <name type="scientific">Cordyceps javanica</name>
    <dbReference type="NCBI Taxonomy" id="43265"/>
    <lineage>
        <taxon>Eukaryota</taxon>
        <taxon>Fungi</taxon>
        <taxon>Dikarya</taxon>
        <taxon>Ascomycota</taxon>
        <taxon>Pezizomycotina</taxon>
        <taxon>Sordariomycetes</taxon>
        <taxon>Hypocreomycetidae</taxon>
        <taxon>Hypocreales</taxon>
        <taxon>Cordycipitaceae</taxon>
        <taxon>Cordyceps</taxon>
    </lineage>
</organism>
<name>A0A545UP85_9HYPO</name>
<proteinExistence type="predicted"/>
<protein>
    <recommendedName>
        <fullName evidence="3">F-box domain-containing protein</fullName>
    </recommendedName>
</protein>
<accession>A0A545UP85</accession>
<keyword evidence="2" id="KW-1185">Reference proteome</keyword>
<dbReference type="EMBL" id="SPUK01000020">
    <property type="protein sequence ID" value="TQV91280.1"/>
    <property type="molecule type" value="Genomic_DNA"/>
</dbReference>
<dbReference type="Proteomes" id="UP000315783">
    <property type="component" value="Unassembled WGS sequence"/>
</dbReference>
<sequence>MSVSIDGLSVELVQLVILHLNARGVAALRLTNRAVNSRILQTNYIRRFKTRRLWLDAASLQAFEQLTGRADVRLLPQNLIILGIARFCMEVADETEQHRTLLARAFANLRKRTGTGSLASIVLNVSVPEEEGIFLLEKPFTKIDSWTYIWQVAHQTFTTVFGALGETGLEVTRKLDLFTIPASCSLCYTDFIDIPKRFPGVLNSLRGLKELKASLSPPTKVPPDMRRFDLEEEFNGINPRNILQDIARALVVIAPAVESILFHWSDLNKRWQPLLDEPDASFVARGMQLQRCSLQGFKVSEMQLLAFLEHSCPASLELEYVQMYQGSWGPILQYISSKESGVYSYKLDDLTQGHDLVHFNAPGRPKFSYRENFTWPSAIARDGDLAKEPIEHCFMSGRGSASPGWHLWRARKLARFSISLDFVLSNPQELVEYRDLIESESEHFSSYRTF</sequence>
<gene>
    <name evidence="1" type="ORF">IF1G_10161</name>
</gene>
<dbReference type="AlphaFoldDB" id="A0A545UP85"/>
<evidence type="ECO:0000313" key="2">
    <source>
        <dbReference type="Proteomes" id="UP000315783"/>
    </source>
</evidence>
<evidence type="ECO:0000313" key="1">
    <source>
        <dbReference type="EMBL" id="TQV91280.1"/>
    </source>
</evidence>
<dbReference type="OrthoDB" id="3886018at2759"/>
<evidence type="ECO:0008006" key="3">
    <source>
        <dbReference type="Google" id="ProtNLM"/>
    </source>
</evidence>